<dbReference type="SUPFAM" id="SSF52540">
    <property type="entry name" value="P-loop containing nucleoside triphosphate hydrolases"/>
    <property type="match status" value="1"/>
</dbReference>
<feature type="non-terminal residue" evidence="6">
    <location>
        <position position="1"/>
    </location>
</feature>
<dbReference type="GO" id="GO:0005525">
    <property type="term" value="F:GTP binding"/>
    <property type="evidence" value="ECO:0007669"/>
    <property type="project" value="UniProtKB-KW"/>
</dbReference>
<reference evidence="6 7" key="2">
    <citation type="journal article" date="2017" name="Front. Plant Sci.">
        <title>Gene Classification and Mining of Molecular Markers Useful in Red Clover (Trifolium pratense) Breeding.</title>
        <authorList>
            <person name="Istvanek J."/>
            <person name="Dluhosova J."/>
            <person name="Dluhos P."/>
            <person name="Patkova L."/>
            <person name="Nedelnik J."/>
            <person name="Repkova J."/>
        </authorList>
    </citation>
    <scope>NUCLEOTIDE SEQUENCE [LARGE SCALE GENOMIC DNA]</scope>
    <source>
        <strain evidence="7">cv. Tatra</strain>
        <tissue evidence="6">Young leaves</tissue>
    </source>
</reference>
<reference evidence="6 7" key="1">
    <citation type="journal article" date="2014" name="Am. J. Bot.">
        <title>Genome assembly and annotation for red clover (Trifolium pratense; Fabaceae).</title>
        <authorList>
            <person name="Istvanek J."/>
            <person name="Jaros M."/>
            <person name="Krenek A."/>
            <person name="Repkova J."/>
        </authorList>
    </citation>
    <scope>NUCLEOTIDE SEQUENCE [LARGE SCALE GENOMIC DNA]</scope>
    <source>
        <strain evidence="7">cv. Tatra</strain>
        <tissue evidence="6">Young leaves</tissue>
    </source>
</reference>
<keyword evidence="3" id="KW-0342">GTP-binding</keyword>
<evidence type="ECO:0000256" key="1">
    <source>
        <dbReference type="ARBA" id="ARBA00004604"/>
    </source>
</evidence>
<dbReference type="Pfam" id="PF01926">
    <property type="entry name" value="MMR_HSR1"/>
    <property type="match status" value="1"/>
</dbReference>
<dbReference type="InterPro" id="IPR006073">
    <property type="entry name" value="GTP-bd"/>
</dbReference>
<dbReference type="Gene3D" id="3.40.50.300">
    <property type="entry name" value="P-loop containing nucleotide triphosphate hydrolases"/>
    <property type="match status" value="1"/>
</dbReference>
<proteinExistence type="predicted"/>
<evidence type="ECO:0000313" key="6">
    <source>
        <dbReference type="EMBL" id="PNX62249.1"/>
    </source>
</evidence>
<comment type="caution">
    <text evidence="6">The sequence shown here is derived from an EMBL/GenBank/DDBJ whole genome shotgun (WGS) entry which is preliminary data.</text>
</comment>
<dbReference type="GO" id="GO:0005730">
    <property type="term" value="C:nucleolus"/>
    <property type="evidence" value="ECO:0007669"/>
    <property type="project" value="UniProtKB-SubCell"/>
</dbReference>
<keyword evidence="4" id="KW-0539">Nucleus</keyword>
<organism evidence="6 7">
    <name type="scientific">Trifolium pratense</name>
    <name type="common">Red clover</name>
    <dbReference type="NCBI Taxonomy" id="57577"/>
    <lineage>
        <taxon>Eukaryota</taxon>
        <taxon>Viridiplantae</taxon>
        <taxon>Streptophyta</taxon>
        <taxon>Embryophyta</taxon>
        <taxon>Tracheophyta</taxon>
        <taxon>Spermatophyta</taxon>
        <taxon>Magnoliopsida</taxon>
        <taxon>eudicotyledons</taxon>
        <taxon>Gunneridae</taxon>
        <taxon>Pentapetalae</taxon>
        <taxon>rosids</taxon>
        <taxon>fabids</taxon>
        <taxon>Fabales</taxon>
        <taxon>Fabaceae</taxon>
        <taxon>Papilionoideae</taxon>
        <taxon>50 kb inversion clade</taxon>
        <taxon>NPAAA clade</taxon>
        <taxon>Hologalegina</taxon>
        <taxon>IRL clade</taxon>
        <taxon>Trifolieae</taxon>
        <taxon>Trifolium</taxon>
    </lineage>
</organism>
<dbReference type="FunFam" id="3.40.50.300:FF:000559">
    <property type="entry name" value="Nuclear/nucleolar GTPase 2"/>
    <property type="match status" value="1"/>
</dbReference>
<comment type="subcellular location">
    <subcellularLocation>
        <location evidence="1">Nucleus</location>
        <location evidence="1">Nucleolus</location>
    </subcellularLocation>
</comment>
<dbReference type="PRINTS" id="PR00326">
    <property type="entry name" value="GTP1OBG"/>
</dbReference>
<name>A0A2K3K7I6_TRIPR</name>
<dbReference type="PANTHER" id="PTHR11089:SF9">
    <property type="entry name" value="NUCLEOLAR GTP-BINDING PROTEIN 2"/>
    <property type="match status" value="1"/>
</dbReference>
<dbReference type="EMBL" id="ASHM01087222">
    <property type="protein sequence ID" value="PNX62249.1"/>
    <property type="molecule type" value="Genomic_DNA"/>
</dbReference>
<evidence type="ECO:0000313" key="7">
    <source>
        <dbReference type="Proteomes" id="UP000236291"/>
    </source>
</evidence>
<evidence type="ECO:0000256" key="3">
    <source>
        <dbReference type="ARBA" id="ARBA00023134"/>
    </source>
</evidence>
<dbReference type="AlphaFoldDB" id="A0A2K3K7I6"/>
<dbReference type="ExpressionAtlas" id="A0A2K3K7I6">
    <property type="expression patterns" value="baseline"/>
</dbReference>
<keyword evidence="2" id="KW-0547">Nucleotide-binding</keyword>
<evidence type="ECO:0000256" key="2">
    <source>
        <dbReference type="ARBA" id="ARBA00022741"/>
    </source>
</evidence>
<sequence>CDLIPAWATKGWLRVLSKEYPTLAFHASINKSFGKGSLLSVLRQFARLKSDKQAISVGFVGYPNVGKSSVINTLRTKNVCKVAPIPGETKVWQYITLTKRIFLIDCPGVVYQNNDSETDVVLKGVVGFRFTSVA</sequence>
<accession>A0A2K3K7I6</accession>
<dbReference type="Proteomes" id="UP000236291">
    <property type="component" value="Unassembled WGS sequence"/>
</dbReference>
<dbReference type="InterPro" id="IPR050755">
    <property type="entry name" value="TRAFAC_YlqF/YawG_RiboMat"/>
</dbReference>
<feature type="domain" description="G" evidence="5">
    <location>
        <begin position="57"/>
        <end position="114"/>
    </location>
</feature>
<evidence type="ECO:0000256" key="4">
    <source>
        <dbReference type="ARBA" id="ARBA00023242"/>
    </source>
</evidence>
<dbReference type="STRING" id="57577.A0A2K3K7I6"/>
<gene>
    <name evidence="6" type="ORF">L195_g052877</name>
</gene>
<dbReference type="PANTHER" id="PTHR11089">
    <property type="entry name" value="GTP-BINDING PROTEIN-RELATED"/>
    <property type="match status" value="1"/>
</dbReference>
<protein>
    <submittedName>
        <fullName evidence="6">Nucleolar GTP-binding protein 2-like</fullName>
    </submittedName>
</protein>
<dbReference type="InterPro" id="IPR027417">
    <property type="entry name" value="P-loop_NTPase"/>
</dbReference>
<evidence type="ECO:0000259" key="5">
    <source>
        <dbReference type="Pfam" id="PF01926"/>
    </source>
</evidence>